<evidence type="ECO:0000259" key="4">
    <source>
        <dbReference type="Pfam" id="PF21038"/>
    </source>
</evidence>
<keyword evidence="2" id="KW-0472">Membrane</keyword>
<dbReference type="Proteomes" id="UP000494206">
    <property type="component" value="Unassembled WGS sequence"/>
</dbReference>
<reference evidence="5 6" key="1">
    <citation type="submission" date="2020-04" db="EMBL/GenBank/DDBJ databases">
        <authorList>
            <person name="Laetsch R D."/>
            <person name="Stevens L."/>
            <person name="Kumar S."/>
            <person name="Blaxter L. M."/>
        </authorList>
    </citation>
    <scope>NUCLEOTIDE SEQUENCE [LARGE SCALE GENOMIC DNA]</scope>
</reference>
<evidence type="ECO:0000313" key="6">
    <source>
        <dbReference type="Proteomes" id="UP000494206"/>
    </source>
</evidence>
<dbReference type="InterPro" id="IPR006202">
    <property type="entry name" value="Neur_chan_lig-bd"/>
</dbReference>
<dbReference type="Gene3D" id="1.20.58.390">
    <property type="entry name" value="Neurotransmitter-gated ion-channel transmembrane domain"/>
    <property type="match status" value="1"/>
</dbReference>
<dbReference type="SUPFAM" id="SSF49785">
    <property type="entry name" value="Galactose-binding domain-like"/>
    <property type="match status" value="1"/>
</dbReference>
<dbReference type="Pfam" id="PF21038">
    <property type="entry name" value="CEP104_N"/>
    <property type="match status" value="1"/>
</dbReference>
<protein>
    <recommendedName>
        <fullName evidence="7">Neurotransmitter-gated ion-channel ligand-binding domain-containing protein</fullName>
    </recommendedName>
</protein>
<feature type="region of interest" description="Disordered" evidence="1">
    <location>
        <begin position="232"/>
        <end position="262"/>
    </location>
</feature>
<dbReference type="PRINTS" id="PR00253">
    <property type="entry name" value="GABAARECEPTR"/>
</dbReference>
<evidence type="ECO:0000313" key="5">
    <source>
        <dbReference type="EMBL" id="CAB3404077.1"/>
    </source>
</evidence>
<proteinExistence type="predicted"/>
<dbReference type="GO" id="GO:0005230">
    <property type="term" value="F:extracellular ligand-gated monoatomic ion channel activity"/>
    <property type="evidence" value="ECO:0007669"/>
    <property type="project" value="InterPro"/>
</dbReference>
<dbReference type="InterPro" id="IPR048739">
    <property type="entry name" value="CEP104_N"/>
</dbReference>
<dbReference type="InterPro" id="IPR052607">
    <property type="entry name" value="CEP104-like"/>
</dbReference>
<feature type="transmembrane region" description="Helical" evidence="2">
    <location>
        <begin position="726"/>
        <end position="746"/>
    </location>
</feature>
<organism evidence="5 6">
    <name type="scientific">Caenorhabditis bovis</name>
    <dbReference type="NCBI Taxonomy" id="2654633"/>
    <lineage>
        <taxon>Eukaryota</taxon>
        <taxon>Metazoa</taxon>
        <taxon>Ecdysozoa</taxon>
        <taxon>Nematoda</taxon>
        <taxon>Chromadorea</taxon>
        <taxon>Rhabditida</taxon>
        <taxon>Rhabditina</taxon>
        <taxon>Rhabditomorpha</taxon>
        <taxon>Rhabditoidea</taxon>
        <taxon>Rhabditidae</taxon>
        <taxon>Peloderinae</taxon>
        <taxon>Caenorhabditis</taxon>
    </lineage>
</organism>
<dbReference type="EMBL" id="CADEPM010000004">
    <property type="protein sequence ID" value="CAB3404077.1"/>
    <property type="molecule type" value="Genomic_DNA"/>
</dbReference>
<feature type="transmembrane region" description="Helical" evidence="2">
    <location>
        <begin position="604"/>
        <end position="624"/>
    </location>
</feature>
<evidence type="ECO:0000256" key="1">
    <source>
        <dbReference type="SAM" id="MobiDB-lite"/>
    </source>
</evidence>
<name>A0A8S1EV80_9PELO</name>
<keyword evidence="2" id="KW-1133">Transmembrane helix</keyword>
<dbReference type="InterPro" id="IPR006028">
    <property type="entry name" value="GABAA/Glycine_rcpt"/>
</dbReference>
<accession>A0A8S1EV80</accession>
<dbReference type="InterPro" id="IPR036734">
    <property type="entry name" value="Neur_chan_lig-bd_sf"/>
</dbReference>
<dbReference type="PANTHER" id="PTHR13371:SF11">
    <property type="entry name" value="PITH DOMAIN-CONTAINING PROTEIN"/>
    <property type="match status" value="1"/>
</dbReference>
<comment type="caution">
    <text evidence="5">The sequence shown here is derived from an EMBL/GenBank/DDBJ whole genome shotgun (WGS) entry which is preliminary data.</text>
</comment>
<dbReference type="AlphaFoldDB" id="A0A8S1EV80"/>
<feature type="domain" description="Centrosomal protein CEP104 N-terminal" evidence="4">
    <location>
        <begin position="36"/>
        <end position="158"/>
    </location>
</feature>
<feature type="compositionally biased region" description="Low complexity" evidence="1">
    <location>
        <begin position="245"/>
        <end position="258"/>
    </location>
</feature>
<evidence type="ECO:0008006" key="7">
    <source>
        <dbReference type="Google" id="ProtNLM"/>
    </source>
</evidence>
<dbReference type="Gene3D" id="2.70.170.10">
    <property type="entry name" value="Neurotransmitter-gated ion-channel ligand-binding domain"/>
    <property type="match status" value="1"/>
</dbReference>
<dbReference type="PANTHER" id="PTHR13371">
    <property type="entry name" value="GLYCINE-, GLUTAMATE-, THIENYLCYCLOHEXYLPIPERIDINE-BINDING PROTEIN"/>
    <property type="match status" value="1"/>
</dbReference>
<keyword evidence="6" id="KW-1185">Reference proteome</keyword>
<dbReference type="SUPFAM" id="SSF63712">
    <property type="entry name" value="Nicotinic receptor ligand binding domain-like"/>
    <property type="match status" value="1"/>
</dbReference>
<feature type="domain" description="Neurotransmitter-gated ion-channel ligand-binding" evidence="3">
    <location>
        <begin position="390"/>
        <end position="555"/>
    </location>
</feature>
<keyword evidence="2" id="KW-0812">Transmembrane</keyword>
<dbReference type="GO" id="GO:0016020">
    <property type="term" value="C:membrane"/>
    <property type="evidence" value="ECO:0007669"/>
    <property type="project" value="InterPro"/>
</dbReference>
<dbReference type="GO" id="GO:0004888">
    <property type="term" value="F:transmembrane signaling receptor activity"/>
    <property type="evidence" value="ECO:0007669"/>
    <property type="project" value="InterPro"/>
</dbReference>
<feature type="transmembrane region" description="Helical" evidence="2">
    <location>
        <begin position="660"/>
        <end position="683"/>
    </location>
</feature>
<gene>
    <name evidence="5" type="ORF">CBOVIS_LOCUS6469</name>
</gene>
<dbReference type="InterPro" id="IPR008979">
    <property type="entry name" value="Galactose-bd-like_sf"/>
</dbReference>
<sequence>MRNENGLTIFGMPLPYTIISSSSKDDDEPISGGNVNWISARNHSFPQSIILELDEESLVNGIRVTVHKDFPPSSMTISLGVASNVFRNSRPKSYDADYSNRQEISYRDFQSSDSSSHPSTTVYFQSPAKFIRISVHGFIDSPHNQFRQVSILSIEISGAGEILGVDSLKDEVEMSYVELDKGVLLPLKTPQNMQQKKVVRLYESDSEDEEILFSKEMLKRLKKREEILKNPTLPDVSDASSEQGSSSKNPSSLSPPLSDRTKKMVLDDIEEKHVERRKTGRQIYFGRRMNEFHNIVRVLERKKEEAIWDERYAEAAAIEKNLKDLNSRESGLRQLLEEREIALKNDDLIEAQRAKDRFDKNLGDALNLPTFRGLVSAQQSFHSRRIGTEGQVLSRILSEYDSNTRPPIRDHASNSAILVMTNVHINRVNWKKHSAEVDLYLRQQWQDNRLKYDVKTREGIQEVRLPANRKIWEPDTYFSSGRELERDGGKYSKNIIIEPSGYVRSSERVVLEIPYVNGASFPYTNSKQFTIRLGSYNYPVDDVVYLWANSPPLLNPVEVSSDLLRGDYVFEEANAGDCVGNYTIGVYSCIDANVTFSTCFLGSLMSWFLPSLLLLIASWLHFWIHGSWSVPRTASAAIPFLIFAAYFLFCGIDSHTQSTWFAFCQLMTFFSLIEYFFVICCGIRRSIRYKTLDHAEDHPMGAAKETVEVAYNQGCSAFRNNNGIDVIARVLFPIITLIFLIVYFIFLA</sequence>
<dbReference type="GO" id="GO:0005929">
    <property type="term" value="C:cilium"/>
    <property type="evidence" value="ECO:0007669"/>
    <property type="project" value="TreeGrafter"/>
</dbReference>
<dbReference type="OrthoDB" id="5779643at2759"/>
<feature type="transmembrane region" description="Helical" evidence="2">
    <location>
        <begin position="636"/>
        <end position="654"/>
    </location>
</feature>
<evidence type="ECO:0000256" key="2">
    <source>
        <dbReference type="SAM" id="Phobius"/>
    </source>
</evidence>
<dbReference type="CDD" id="cd18987">
    <property type="entry name" value="LGIC_ECD_anion"/>
    <property type="match status" value="1"/>
</dbReference>
<dbReference type="Pfam" id="PF02931">
    <property type="entry name" value="Neur_chan_LBD"/>
    <property type="match status" value="1"/>
</dbReference>
<dbReference type="InterPro" id="IPR038050">
    <property type="entry name" value="Neuro_actylchol_rec"/>
</dbReference>
<evidence type="ECO:0000259" key="3">
    <source>
        <dbReference type="Pfam" id="PF02931"/>
    </source>
</evidence>